<evidence type="ECO:0000256" key="3">
    <source>
        <dbReference type="ARBA" id="ARBA00022679"/>
    </source>
</evidence>
<dbReference type="InterPro" id="IPR001048">
    <property type="entry name" value="Asp/Glu/Uridylate_kinase"/>
</dbReference>
<comment type="pathway">
    <text evidence="7">Amino-acid biosynthesis.</text>
</comment>
<evidence type="ECO:0000259" key="10">
    <source>
        <dbReference type="Pfam" id="PF00696"/>
    </source>
</evidence>
<dbReference type="InterPro" id="IPR036393">
    <property type="entry name" value="AceGlu_kinase-like_sf"/>
</dbReference>
<dbReference type="Pfam" id="PF00696">
    <property type="entry name" value="AA_kinase"/>
    <property type="match status" value="1"/>
</dbReference>
<dbReference type="Proteomes" id="UP000663929">
    <property type="component" value="Chromosome"/>
</dbReference>
<proteinExistence type="predicted"/>
<gene>
    <name evidence="11" type="ORF">J3U87_02890</name>
</gene>
<dbReference type="NCBIfam" id="NF010659">
    <property type="entry name" value="PRK14058.1-1"/>
    <property type="match status" value="1"/>
</dbReference>
<keyword evidence="2" id="KW-0028">Amino-acid biosynthesis</keyword>
<dbReference type="InterPro" id="IPR004662">
    <property type="entry name" value="AcgluKinase_fam"/>
</dbReference>
<organism evidence="11 12">
    <name type="scientific">Sulfidibacter corallicola</name>
    <dbReference type="NCBI Taxonomy" id="2818388"/>
    <lineage>
        <taxon>Bacteria</taxon>
        <taxon>Pseudomonadati</taxon>
        <taxon>Acidobacteriota</taxon>
        <taxon>Holophagae</taxon>
        <taxon>Acanthopleuribacterales</taxon>
        <taxon>Acanthopleuribacteraceae</taxon>
        <taxon>Sulfidibacter</taxon>
    </lineage>
</organism>
<reference evidence="11" key="1">
    <citation type="submission" date="2021-03" db="EMBL/GenBank/DDBJ databases">
        <title>Acanthopleuribacteraceae sp. M133.</title>
        <authorList>
            <person name="Wang G."/>
        </authorList>
    </citation>
    <scope>NUCLEOTIDE SEQUENCE</scope>
    <source>
        <strain evidence="11">M133</strain>
    </source>
</reference>
<dbReference type="PANTHER" id="PTHR23342">
    <property type="entry name" value="N-ACETYLGLUTAMATE SYNTHASE"/>
    <property type="match status" value="1"/>
</dbReference>
<accession>A0A8A4TQM7</accession>
<evidence type="ECO:0000256" key="6">
    <source>
        <dbReference type="ARBA" id="ARBA00022840"/>
    </source>
</evidence>
<sequence length="269" mass="28636">MLIVKIGGGAAMNLEGIARDLAALSRPAVLVLGANAARNDLAERLGTPIRTVTSVSGYSSVLTDDATMDLILMAYAGLRNKQMVALCQRHGVNAFGLTGIDGGLVRGRRNRGIKTIQDGRKMLLRDRSGKPQEINTELLHLLLDAGTTPVIGIPILDEHGIAINSENDDIVALLHASLQAEQVVQLIEAPGLLADADDPQSKIDELTPDQLAEWEGRVQGRMRRKLMALNKLLNAAPTELILADGRGEHPLADALAGKGTVVSCQPQTC</sequence>
<evidence type="ECO:0000256" key="1">
    <source>
        <dbReference type="ARBA" id="ARBA00021197"/>
    </source>
</evidence>
<evidence type="ECO:0000256" key="4">
    <source>
        <dbReference type="ARBA" id="ARBA00022741"/>
    </source>
</evidence>
<keyword evidence="12" id="KW-1185">Reference proteome</keyword>
<dbReference type="Gene3D" id="3.40.1160.10">
    <property type="entry name" value="Acetylglutamate kinase-like"/>
    <property type="match status" value="1"/>
</dbReference>
<dbReference type="GO" id="GO:0005737">
    <property type="term" value="C:cytoplasm"/>
    <property type="evidence" value="ECO:0007669"/>
    <property type="project" value="InterPro"/>
</dbReference>
<dbReference type="SUPFAM" id="SSF53633">
    <property type="entry name" value="Carbamate kinase-like"/>
    <property type="match status" value="1"/>
</dbReference>
<dbReference type="PANTHER" id="PTHR23342:SF20">
    <property type="entry name" value="[LYSW]-AMINOADIPATE KINASE"/>
    <property type="match status" value="1"/>
</dbReference>
<evidence type="ECO:0000256" key="7">
    <source>
        <dbReference type="ARBA" id="ARBA00029440"/>
    </source>
</evidence>
<keyword evidence="3" id="KW-0808">Transferase</keyword>
<dbReference type="GO" id="GO:0003991">
    <property type="term" value="F:acetylglutamate kinase activity"/>
    <property type="evidence" value="ECO:0007669"/>
    <property type="project" value="TreeGrafter"/>
</dbReference>
<evidence type="ECO:0000256" key="2">
    <source>
        <dbReference type="ARBA" id="ARBA00022605"/>
    </source>
</evidence>
<dbReference type="RefSeq" id="WP_237381523.1">
    <property type="nucleotide sequence ID" value="NZ_CP071793.1"/>
</dbReference>
<keyword evidence="4" id="KW-0547">Nucleotide-binding</keyword>
<name>A0A8A4TQM7_SULCO</name>
<feature type="domain" description="Aspartate/glutamate/uridylate kinase" evidence="10">
    <location>
        <begin position="2"/>
        <end position="238"/>
    </location>
</feature>
<dbReference type="KEGG" id="scor:J3U87_02890"/>
<evidence type="ECO:0000256" key="5">
    <source>
        <dbReference type="ARBA" id="ARBA00022777"/>
    </source>
</evidence>
<protein>
    <recommendedName>
        <fullName evidence="1">Acetylglutamate kinase</fullName>
    </recommendedName>
    <alternativeName>
        <fullName evidence="8">N-acetyl-L-glutamate 5-phosphotransferase</fullName>
    </alternativeName>
    <alternativeName>
        <fullName evidence="9">NAG kinase</fullName>
    </alternativeName>
</protein>
<dbReference type="GO" id="GO:0006526">
    <property type="term" value="P:L-arginine biosynthetic process"/>
    <property type="evidence" value="ECO:0007669"/>
    <property type="project" value="TreeGrafter"/>
</dbReference>
<keyword evidence="5 11" id="KW-0418">Kinase</keyword>
<dbReference type="PIRSF" id="PIRSF000728">
    <property type="entry name" value="NAGK"/>
    <property type="match status" value="1"/>
</dbReference>
<evidence type="ECO:0000256" key="8">
    <source>
        <dbReference type="ARBA" id="ARBA00030178"/>
    </source>
</evidence>
<evidence type="ECO:0000313" key="12">
    <source>
        <dbReference type="Proteomes" id="UP000663929"/>
    </source>
</evidence>
<evidence type="ECO:0000256" key="9">
    <source>
        <dbReference type="ARBA" id="ARBA00030639"/>
    </source>
</evidence>
<dbReference type="GO" id="GO:0005524">
    <property type="term" value="F:ATP binding"/>
    <property type="evidence" value="ECO:0007669"/>
    <property type="project" value="UniProtKB-KW"/>
</dbReference>
<keyword evidence="6" id="KW-0067">ATP-binding</keyword>
<evidence type="ECO:0000313" key="11">
    <source>
        <dbReference type="EMBL" id="QTD51392.1"/>
    </source>
</evidence>
<dbReference type="AlphaFoldDB" id="A0A8A4TQM7"/>
<dbReference type="EMBL" id="CP071793">
    <property type="protein sequence ID" value="QTD51392.1"/>
    <property type="molecule type" value="Genomic_DNA"/>
</dbReference>